<comment type="caution">
    <text evidence="1">The sequence shown here is derived from an EMBL/GenBank/DDBJ whole genome shotgun (WGS) entry which is preliminary data.</text>
</comment>
<dbReference type="Proteomes" id="UP001239111">
    <property type="component" value="Chromosome 4"/>
</dbReference>
<evidence type="ECO:0000313" key="1">
    <source>
        <dbReference type="EMBL" id="KAJ8664461.1"/>
    </source>
</evidence>
<reference evidence="1" key="1">
    <citation type="submission" date="2023-04" db="EMBL/GenBank/DDBJ databases">
        <title>A chromosome-level genome assembly of the parasitoid wasp Eretmocerus hayati.</title>
        <authorList>
            <person name="Zhong Y."/>
            <person name="Liu S."/>
            <person name="Liu Y."/>
        </authorList>
    </citation>
    <scope>NUCLEOTIDE SEQUENCE</scope>
    <source>
        <strain evidence="1">ZJU_SS_LIU_2023</strain>
    </source>
</reference>
<protein>
    <submittedName>
        <fullName evidence="1">Uncharacterized protein</fullName>
    </submittedName>
</protein>
<evidence type="ECO:0000313" key="2">
    <source>
        <dbReference type="Proteomes" id="UP001239111"/>
    </source>
</evidence>
<dbReference type="EMBL" id="CM056744">
    <property type="protein sequence ID" value="KAJ8664461.1"/>
    <property type="molecule type" value="Genomic_DNA"/>
</dbReference>
<proteinExistence type="predicted"/>
<sequence>MLELDRATRISIAEFQEAQHLEHKRLLYEIVEQVKEEARIVEKEIRSALPNNLSEAEHAAEETQLLMIKKLEDLCSKKKSEIQTIRESRKNQGKTNQASDASHNPFELPTRMTATGTIPRTTNPGTFSDLPATNSCMLSSFSISNPTSVPSWSPTLIFNEIISATFRKHANPDYKLTIHGYMSLYFPTNTVVDLDSIKMGSFVFRLRNLDKVSFCADNHSSAFIPHSMTFDDISKQSEGIDNTIFTIEGRDILSALRKMVRRNQRAPYHRVTIFSYEIKDSQTGEVSLDFCPLTLYTEWVQGVFGTTKLSVKYKCNPSILKLDSIIYLRDVQITVEIDGHYTMLRSEPQARKSIDSNGICWTFPTLLGNSFGELTASFHTLSASQYGKVKATFNCEGSTLSGIEFELHDKNICPIRTTKRRFKSGIFIYQASAEVDTSNEKRKRSSGRKHFGKHGDMNFPSSTNTSPDRNLDWCSPPNAKTPITPLPLMQPRFIPPPMGSRFGPTILLNEIINADFLVHHKLREQLVIYGYLSLDFTPDAAKMLINSRTPVGDFIFRLKNTKNVKKLHPMQKNQLNVRNHPSGGKFLKKDESLIIRIPDMVSALQKMRVDDPEAPLLRLPVLKYDVDSLKGISSCPLSLDVNWVLKDPIQVTIGYKCNPDVVHTKLENIEISVEMDDPFDNYNAKPKANRPGKENLIVWKFPLLKPGHFGELKAYFESDDSDLDPGKVKASFDCLSANISGLEIEVPPFSQFPVKALVKKFKADHYEMCVVCFEVDPSYLFKPCRHRCLCEDCAVNKYADREKFTTCPVCCEEFDAIEMDVSAAPAESVDSLSEPDHAFEDEEEELAMALKLSLQQWENAEELQIAELLEFDRVTRISIAEFQETQILEHKHLLYAIVEQVKAEARNIERDIQRSLPNNMTEAEFAAEEIQLRMIQKVEDVCRKRRLAIQTNRESRKNQEPNKKTDSRFEAAIPYLMSNLPSSSIAAAVPRWSPTLIINEIVSATFQTGSKPDCKLKIHGFISLYFQTNIVADIDSVKMDSFDFRLRNYDHLRFSTEDRPLERYTIYPDGEAKDILDNAKYSFNGSNIISVLKRMVKNKVNPKAPFYRVTVMSYEVEDPQTKSVNPEFCPLTLSAEWSDDDSESTILVVKYKCNSNILRSDAFIFLRNIQISVQFKEDFTLINSEPKAIKSDVSKEIRWNLAPLRGNASSELMASFNGVSAGKYGIVKAKFDCEGTTLSGFEFEIDESNTCPVRHIKKRFKSDSSVECVTCSESNPSCFFKPCNHKCICPKCAKKYYIGKSEKQTCPICRQRYSAIGHDDSKPKNQSMDEDEQLAIALRISLQESLEQEAKRKLEESDANRQDNPAVVDLRIKQESELLEHKRILSSIVDLVSREASKIEMGLLQSFPVDIRGAQFAREETELRMIQNVENAFSRIKESIKLRRSIQMDLWKECPESLQKLTGQTGIQGPIQEITRPTGFNPLENVRSPQGSSNEGVSSTQSSQAASSTEKSYANLVKTSPIKTRPASEMSKTSSMSDLRLVRGVSTEALSFQPLASITFNEIIDVIVTDEDESYMHVRPHGFMSLYLPSKLAMSIAVTDKRMQKFTFQVRKSDFIENFIISDGLLTEL</sequence>
<feature type="non-terminal residue" evidence="1">
    <location>
        <position position="1629"/>
    </location>
</feature>
<organism evidence="1 2">
    <name type="scientific">Eretmocerus hayati</name>
    <dbReference type="NCBI Taxonomy" id="131215"/>
    <lineage>
        <taxon>Eukaryota</taxon>
        <taxon>Metazoa</taxon>
        <taxon>Ecdysozoa</taxon>
        <taxon>Arthropoda</taxon>
        <taxon>Hexapoda</taxon>
        <taxon>Insecta</taxon>
        <taxon>Pterygota</taxon>
        <taxon>Neoptera</taxon>
        <taxon>Endopterygota</taxon>
        <taxon>Hymenoptera</taxon>
        <taxon>Apocrita</taxon>
        <taxon>Proctotrupomorpha</taxon>
        <taxon>Chalcidoidea</taxon>
        <taxon>Aphelinidae</taxon>
        <taxon>Aphelininae</taxon>
        <taxon>Eretmocerus</taxon>
    </lineage>
</organism>
<keyword evidence="2" id="KW-1185">Reference proteome</keyword>
<name>A0ACC2N0G4_9HYME</name>
<gene>
    <name evidence="1" type="ORF">QAD02_006123</name>
</gene>
<accession>A0ACC2N0G4</accession>